<organism evidence="2 3">
    <name type="scientific">Candidatus Methylacidithermus pantelleriae</name>
    <dbReference type="NCBI Taxonomy" id="2744239"/>
    <lineage>
        <taxon>Bacteria</taxon>
        <taxon>Pseudomonadati</taxon>
        <taxon>Verrucomicrobiota</taxon>
        <taxon>Methylacidiphilae</taxon>
        <taxon>Methylacidiphilales</taxon>
        <taxon>Methylacidiphilaceae</taxon>
        <taxon>Candidatus Methylacidithermus</taxon>
    </lineage>
</organism>
<feature type="compositionally biased region" description="Polar residues" evidence="1">
    <location>
        <begin position="161"/>
        <end position="171"/>
    </location>
</feature>
<feature type="region of interest" description="Disordered" evidence="1">
    <location>
        <begin position="106"/>
        <end position="138"/>
    </location>
</feature>
<evidence type="ECO:0000313" key="3">
    <source>
        <dbReference type="Proteomes" id="UP000663859"/>
    </source>
</evidence>
<keyword evidence="3" id="KW-1185">Reference proteome</keyword>
<name>A0A8J2BLE8_9BACT</name>
<evidence type="ECO:0000256" key="1">
    <source>
        <dbReference type="SAM" id="MobiDB-lite"/>
    </source>
</evidence>
<reference evidence="2" key="1">
    <citation type="submission" date="2021-02" db="EMBL/GenBank/DDBJ databases">
        <authorList>
            <person name="Cremers G."/>
            <person name="Picone N."/>
        </authorList>
    </citation>
    <scope>NUCLEOTIDE SEQUENCE</scope>
    <source>
        <strain evidence="2">PQ17</strain>
    </source>
</reference>
<gene>
    <name evidence="2" type="ORF">MPNT_30093</name>
</gene>
<dbReference type="AlphaFoldDB" id="A0A8J2BLE8"/>
<protein>
    <submittedName>
        <fullName evidence="2">Uncharacterized protein</fullName>
    </submittedName>
</protein>
<evidence type="ECO:0000313" key="2">
    <source>
        <dbReference type="EMBL" id="CAF0699006.1"/>
    </source>
</evidence>
<dbReference type="EMBL" id="CAJNOB010000023">
    <property type="protein sequence ID" value="CAF0699006.1"/>
    <property type="molecule type" value="Genomic_DNA"/>
</dbReference>
<comment type="caution">
    <text evidence="2">The sequence shown here is derived from an EMBL/GenBank/DDBJ whole genome shotgun (WGS) entry which is preliminary data.</text>
</comment>
<proteinExistence type="predicted"/>
<feature type="region of interest" description="Disordered" evidence="1">
    <location>
        <begin position="155"/>
        <end position="181"/>
    </location>
</feature>
<dbReference type="Proteomes" id="UP000663859">
    <property type="component" value="Unassembled WGS sequence"/>
</dbReference>
<accession>A0A8J2BLE8</accession>
<sequence length="181" mass="19448">MAPHSGSDVQEETVFQNGVRLVWGEREGKCLDAARDGKLPFLLKARSRWSVACALSIGSHRGTKRRKAGEDAMLGNVFGAGPREKNLFCGMVGLLVGWGKESCPGRSSAGLGTMPRGRVPRGSGASADMPKPKDDWVTGGDARFGEIDWLGDIEDPKKVTRPTSNDRSGNSIFFFPLPDDG</sequence>